<evidence type="ECO:0000256" key="2">
    <source>
        <dbReference type="PROSITE-ProRule" id="PRU01122"/>
    </source>
</evidence>
<dbReference type="Pfam" id="PF05362">
    <property type="entry name" value="Lon_C"/>
    <property type="match status" value="1"/>
</dbReference>
<comment type="caution">
    <text evidence="6">The sequence shown here is derived from an EMBL/GenBank/DDBJ whole genome shotgun (WGS) entry which is preliminary data.</text>
</comment>
<comment type="catalytic activity">
    <reaction evidence="2">
        <text>Hydrolysis of proteins in presence of ATP.</text>
        <dbReference type="EC" id="3.4.21.53"/>
    </reaction>
</comment>
<protein>
    <recommendedName>
        <fullName evidence="2">endopeptidase La</fullName>
        <ecNumber evidence="2">3.4.21.53</ecNumber>
    </recommendedName>
</protein>
<evidence type="ECO:0000313" key="7">
    <source>
        <dbReference type="Proteomes" id="UP000244016"/>
    </source>
</evidence>
<dbReference type="GO" id="GO:0004176">
    <property type="term" value="F:ATP-dependent peptidase activity"/>
    <property type="evidence" value="ECO:0007669"/>
    <property type="project" value="UniProtKB-UniRule"/>
</dbReference>
<dbReference type="Gene3D" id="1.10.8.60">
    <property type="match status" value="1"/>
</dbReference>
<dbReference type="InterPro" id="IPR041699">
    <property type="entry name" value="AAA_32"/>
</dbReference>
<sequence length="853" mass="94843">MKRDAEDAVVLDSVSDRTSADVRRFSRRKQGGDSVVTVVRGEDARRRIEPKDLPCESTFDVAPLEGIIGQERAAEALALGLEIRAEGFHVFVAGFPGTGRTTAVHSFVERLARSRPVPRDWCYVYNFRDPQRPKALSLPPGEGRRLAHRLEDVVAFLRRELPRAFEGEEFQNRQKEIVSRFEDERRRLLEGLNRRALVQGFLVQIGPDGLYIVPHRGGEPLPEAELNAMGEEERNELFARRRRVEEDLAQTFREIQQREREMREALRSLERTVGEHIVQSAFSELFEVYAAEREVLRYLEEVREDVLEHFPLFLKGPERPLPFLPAEDPLRRYAVNVFVDHSETDGAPVVVERNPTFPNLIGRIEREAVLGILRTDFTLLRAGSLHRANGGYLILPAADLLRAPFAWDGLKRALRERSVVVEDVGETYGIVTSRSLAPEPIPLDLKVILVGDPYVYFLLYHFDPDFRELFKVKAEFGTSMPYTEANVRNFVAFLRTLVDKESLLHLDASAVAAVLEYAMRLAEDREKISTRFADLADVVREAHAYAARAHAERISREHVVRALEARIYRSALVRDLIYELIAAGTLRVAVSGAEVGVVNGIAVSTVGDLTFGRPQRISVSVSAGREGILDIEREARLGGRIHTKGVLILGGYLRATYEREAPLSLAAQIVFEQSYDPIDGDSASLAELVALLSALAGIPVRQDLAVTGSVDQKGNVQAVGGVNEKIEGFYDVARALGWTKTQGVVIPRANLRNLMLREDVVQAIEAGEFSVYAVERVDEALELLLGVPAGARDEAGEFPPDSVHGRVSATLKRFQAMLRGTPPVAAVRPPEAPQEAEAKLPPDPFPRGGGSGS</sequence>
<dbReference type="Pfam" id="PF20437">
    <property type="entry name" value="LonC_helical"/>
    <property type="match status" value="1"/>
</dbReference>
<organism evidence="6 7">
    <name type="scientific">Brockia lithotrophica</name>
    <dbReference type="NCBI Taxonomy" id="933949"/>
    <lineage>
        <taxon>Bacteria</taxon>
        <taxon>Bacillati</taxon>
        <taxon>Bacillota</taxon>
        <taxon>Bacilli</taxon>
        <taxon>Bacillales</taxon>
        <taxon>Bacillales Family X. Incertae Sedis</taxon>
        <taxon>Brockia</taxon>
    </lineage>
</organism>
<evidence type="ECO:0000259" key="5">
    <source>
        <dbReference type="PROSITE" id="PS51786"/>
    </source>
</evidence>
<dbReference type="EC" id="3.4.21.53" evidence="2"/>
<feature type="compositionally biased region" description="Low complexity" evidence="4">
    <location>
        <begin position="822"/>
        <end position="835"/>
    </location>
</feature>
<feature type="active site" evidence="2">
    <location>
        <position position="725"/>
    </location>
</feature>
<reference evidence="6 7" key="1">
    <citation type="submission" date="2017-08" db="EMBL/GenBank/DDBJ databases">
        <title>Burning lignite coal seam in the remote Altai Mountains harbors a hydrogen-driven thermophilic microbial community.</title>
        <authorList>
            <person name="Kadnikov V.V."/>
            <person name="Mardanov A.V."/>
            <person name="Ivasenko D."/>
            <person name="Beletsky A.V."/>
            <person name="Karnachuk O.V."/>
            <person name="Ravin N.V."/>
        </authorList>
    </citation>
    <scope>NUCLEOTIDE SEQUENCE [LARGE SCALE GENOMIC DNA]</scope>
    <source>
        <strain evidence="6">AL31</strain>
    </source>
</reference>
<evidence type="ECO:0000256" key="4">
    <source>
        <dbReference type="SAM" id="MobiDB-lite"/>
    </source>
</evidence>
<keyword evidence="2" id="KW-0378">Hydrolase</keyword>
<feature type="coiled-coil region" evidence="3">
    <location>
        <begin position="241"/>
        <end position="275"/>
    </location>
</feature>
<dbReference type="InterPro" id="IPR046843">
    <property type="entry name" value="LonB_AAA-LID"/>
</dbReference>
<dbReference type="InterPro" id="IPR046844">
    <property type="entry name" value="Lon-like_helical"/>
</dbReference>
<dbReference type="GO" id="GO:0006508">
    <property type="term" value="P:proteolysis"/>
    <property type="evidence" value="ECO:0007669"/>
    <property type="project" value="UniProtKB-KW"/>
</dbReference>
<dbReference type="Pfam" id="PF13654">
    <property type="entry name" value="AAA_32"/>
    <property type="match status" value="1"/>
</dbReference>
<comment type="similarity">
    <text evidence="2">Belongs to the peptidase S16 family.</text>
</comment>
<dbReference type="SUPFAM" id="SSF52540">
    <property type="entry name" value="P-loop containing nucleoside triphosphate hydrolases"/>
    <property type="match status" value="1"/>
</dbReference>
<dbReference type="SUPFAM" id="SSF54211">
    <property type="entry name" value="Ribosomal protein S5 domain 2-like"/>
    <property type="match status" value="1"/>
</dbReference>
<keyword evidence="3" id="KW-0175">Coiled coil</keyword>
<dbReference type="AlphaFoldDB" id="A0A2T5G603"/>
<name>A0A2T5G603_9BACL</name>
<dbReference type="PRINTS" id="PR00830">
    <property type="entry name" value="ENDOLAPTASE"/>
</dbReference>
<evidence type="ECO:0000256" key="1">
    <source>
        <dbReference type="ARBA" id="ARBA00022670"/>
    </source>
</evidence>
<dbReference type="PROSITE" id="PS51786">
    <property type="entry name" value="LON_PROTEOLYTIC"/>
    <property type="match status" value="1"/>
</dbReference>
<dbReference type="Gene3D" id="3.30.230.10">
    <property type="match status" value="1"/>
</dbReference>
<dbReference type="Pfam" id="PF20436">
    <property type="entry name" value="LonB_AAA-LID"/>
    <property type="match status" value="1"/>
</dbReference>
<feature type="region of interest" description="Disordered" evidence="4">
    <location>
        <begin position="822"/>
        <end position="853"/>
    </location>
</feature>
<keyword evidence="2" id="KW-0720">Serine protease</keyword>
<dbReference type="GO" id="GO:0030163">
    <property type="term" value="P:protein catabolic process"/>
    <property type="evidence" value="ECO:0007669"/>
    <property type="project" value="InterPro"/>
</dbReference>
<evidence type="ECO:0000256" key="3">
    <source>
        <dbReference type="SAM" id="Coils"/>
    </source>
</evidence>
<dbReference type="InterPro" id="IPR027417">
    <property type="entry name" value="P-loop_NTPase"/>
</dbReference>
<accession>A0A2T5G603</accession>
<feature type="active site" evidence="2">
    <location>
        <position position="682"/>
    </location>
</feature>
<dbReference type="InterPro" id="IPR020568">
    <property type="entry name" value="Ribosomal_Su5_D2-typ_SF"/>
</dbReference>
<dbReference type="PANTHER" id="PTHR10046">
    <property type="entry name" value="ATP DEPENDENT LON PROTEASE FAMILY MEMBER"/>
    <property type="match status" value="1"/>
</dbReference>
<dbReference type="GO" id="GO:0004252">
    <property type="term" value="F:serine-type endopeptidase activity"/>
    <property type="evidence" value="ECO:0007669"/>
    <property type="project" value="UniProtKB-UniRule"/>
</dbReference>
<gene>
    <name evidence="6" type="ORF">BLITH_1241</name>
</gene>
<proteinExistence type="inferred from homology"/>
<dbReference type="InterPro" id="IPR014721">
    <property type="entry name" value="Ribsml_uS5_D2-typ_fold_subgr"/>
</dbReference>
<dbReference type="InterPro" id="IPR027065">
    <property type="entry name" value="Lon_Prtase"/>
</dbReference>
<dbReference type="Gene3D" id="3.40.50.300">
    <property type="entry name" value="P-loop containing nucleotide triphosphate hydrolases"/>
    <property type="match status" value="2"/>
</dbReference>
<feature type="domain" description="Lon proteolytic" evidence="5">
    <location>
        <begin position="592"/>
        <end position="787"/>
    </location>
</feature>
<dbReference type="Proteomes" id="UP000244016">
    <property type="component" value="Unassembled WGS sequence"/>
</dbReference>
<dbReference type="GO" id="GO:0005524">
    <property type="term" value="F:ATP binding"/>
    <property type="evidence" value="ECO:0007669"/>
    <property type="project" value="InterPro"/>
</dbReference>
<dbReference type="EMBL" id="PEBW01000004">
    <property type="protein sequence ID" value="PTQ51603.1"/>
    <property type="molecule type" value="Genomic_DNA"/>
</dbReference>
<keyword evidence="1 2" id="KW-0645">Protease</keyword>
<evidence type="ECO:0000313" key="6">
    <source>
        <dbReference type="EMBL" id="PTQ51603.1"/>
    </source>
</evidence>
<dbReference type="InterPro" id="IPR008269">
    <property type="entry name" value="Lon_proteolytic"/>
</dbReference>